<feature type="domain" description="P-type ATPase C-terminal" evidence="2">
    <location>
        <begin position="2"/>
        <end position="70"/>
    </location>
</feature>
<accession>A0AA37UJL3</accession>
<proteinExistence type="predicted"/>
<keyword evidence="1" id="KW-0472">Membrane</keyword>
<evidence type="ECO:0000313" key="3">
    <source>
        <dbReference type="EMBL" id="GKT48271.1"/>
    </source>
</evidence>
<dbReference type="GeneID" id="73329254"/>
<evidence type="ECO:0000259" key="2">
    <source>
        <dbReference type="Pfam" id="PF16212"/>
    </source>
</evidence>
<dbReference type="EMBL" id="BQXU01000022">
    <property type="protein sequence ID" value="GKT48271.1"/>
    <property type="molecule type" value="Genomic_DNA"/>
</dbReference>
<comment type="caution">
    <text evidence="3">The sequence shown here is derived from an EMBL/GenBank/DDBJ whole genome shotgun (WGS) entry which is preliminary data.</text>
</comment>
<dbReference type="Pfam" id="PF16212">
    <property type="entry name" value="PhoLip_ATPase_C"/>
    <property type="match status" value="1"/>
</dbReference>
<name>A0AA37UJL3_9PEZI</name>
<protein>
    <recommendedName>
        <fullName evidence="2">P-type ATPase C-terminal domain-containing protein</fullName>
    </recommendedName>
</protein>
<keyword evidence="1" id="KW-1133">Transmembrane helix</keyword>
<reference evidence="3 4" key="1">
    <citation type="submission" date="2022-03" db="EMBL/GenBank/DDBJ databases">
        <title>Genome data of Colletotrichum spp.</title>
        <authorList>
            <person name="Utami Y.D."/>
            <person name="Hiruma K."/>
        </authorList>
    </citation>
    <scope>NUCLEOTIDE SEQUENCE [LARGE SCALE GENOMIC DNA]</scope>
    <source>
        <strain evidence="3 4">MAFF 239500</strain>
    </source>
</reference>
<evidence type="ECO:0000256" key="1">
    <source>
        <dbReference type="SAM" id="Phobius"/>
    </source>
</evidence>
<dbReference type="AlphaFoldDB" id="A0AA37UJL3"/>
<dbReference type="RefSeq" id="XP_049130621.1">
    <property type="nucleotide sequence ID" value="XM_049274664.1"/>
</dbReference>
<evidence type="ECO:0000313" key="4">
    <source>
        <dbReference type="Proteomes" id="UP001055115"/>
    </source>
</evidence>
<gene>
    <name evidence="3" type="ORF">ColSpa_08452</name>
</gene>
<dbReference type="InterPro" id="IPR032630">
    <property type="entry name" value="P_typ_ATPase_c"/>
</dbReference>
<keyword evidence="1" id="KW-0812">Transmembrane</keyword>
<sequence length="144" mass="17081">MACFFITFSGWWAWNGFLSSIYARSPSPYSVRDGFSKTFGADWAWWLTLIVMTTIFILMETIFRTLQRSMILTGLWRWPWVRKEDDVCADEWRLELWQELEKDPTVKTRLKKLARDEEEDNDDVVKEVCEDEVDGGVVRLERAV</sequence>
<keyword evidence="4" id="KW-1185">Reference proteome</keyword>
<organism evidence="3 4">
    <name type="scientific">Colletotrichum spaethianum</name>
    <dbReference type="NCBI Taxonomy" id="700344"/>
    <lineage>
        <taxon>Eukaryota</taxon>
        <taxon>Fungi</taxon>
        <taxon>Dikarya</taxon>
        <taxon>Ascomycota</taxon>
        <taxon>Pezizomycotina</taxon>
        <taxon>Sordariomycetes</taxon>
        <taxon>Hypocreomycetidae</taxon>
        <taxon>Glomerellales</taxon>
        <taxon>Glomerellaceae</taxon>
        <taxon>Colletotrichum</taxon>
        <taxon>Colletotrichum spaethianum species complex</taxon>
    </lineage>
</organism>
<feature type="transmembrane region" description="Helical" evidence="1">
    <location>
        <begin position="43"/>
        <end position="63"/>
    </location>
</feature>
<dbReference type="Proteomes" id="UP001055115">
    <property type="component" value="Unassembled WGS sequence"/>
</dbReference>